<dbReference type="Pfam" id="PF00534">
    <property type="entry name" value="Glycos_transf_1"/>
    <property type="match status" value="1"/>
</dbReference>
<organism evidence="3">
    <name type="scientific">Oscillatoriales cyanobacterium SpSt-418</name>
    <dbReference type="NCBI Taxonomy" id="2282169"/>
    <lineage>
        <taxon>Bacteria</taxon>
        <taxon>Bacillati</taxon>
        <taxon>Cyanobacteriota</taxon>
        <taxon>Cyanophyceae</taxon>
        <taxon>Oscillatoriophycideae</taxon>
        <taxon>Oscillatoriales</taxon>
    </lineage>
</organism>
<evidence type="ECO:0000313" key="3">
    <source>
        <dbReference type="EMBL" id="HFM98787.1"/>
    </source>
</evidence>
<proteinExistence type="predicted"/>
<comment type="caution">
    <text evidence="3">The sequence shown here is derived from an EMBL/GenBank/DDBJ whole genome shotgun (WGS) entry which is preliminary data.</text>
</comment>
<reference evidence="3" key="1">
    <citation type="journal article" date="2020" name="mSystems">
        <title>Genome- and Community-Level Interaction Insights into Carbon Utilization and Element Cycling Functions of Hydrothermarchaeota in Hydrothermal Sediment.</title>
        <authorList>
            <person name="Zhou Z."/>
            <person name="Liu Y."/>
            <person name="Xu W."/>
            <person name="Pan J."/>
            <person name="Luo Z.H."/>
            <person name="Li M."/>
        </authorList>
    </citation>
    <scope>NUCLEOTIDE SEQUENCE [LARGE SCALE GENOMIC DNA]</scope>
    <source>
        <strain evidence="3">SpSt-418</strain>
    </source>
</reference>
<dbReference type="CDD" id="cd03801">
    <property type="entry name" value="GT4_PimA-like"/>
    <property type="match status" value="1"/>
</dbReference>
<feature type="domain" description="Glycosyl transferase family 1" evidence="1">
    <location>
        <begin position="215"/>
        <end position="382"/>
    </location>
</feature>
<gene>
    <name evidence="3" type="ORF">ENR64_13720</name>
</gene>
<evidence type="ECO:0000259" key="2">
    <source>
        <dbReference type="Pfam" id="PF13439"/>
    </source>
</evidence>
<feature type="domain" description="Glycosyltransferase subfamily 4-like N-terminal" evidence="2">
    <location>
        <begin position="35"/>
        <end position="204"/>
    </location>
</feature>
<keyword evidence="3" id="KW-0808">Transferase</keyword>
<dbReference type="GO" id="GO:0016757">
    <property type="term" value="F:glycosyltransferase activity"/>
    <property type="evidence" value="ECO:0007669"/>
    <property type="project" value="InterPro"/>
</dbReference>
<dbReference type="EMBL" id="DSRU01000203">
    <property type="protein sequence ID" value="HFM98787.1"/>
    <property type="molecule type" value="Genomic_DNA"/>
</dbReference>
<name>A0A7C3KFR9_9CYAN</name>
<accession>A0A7C3KFR9</accession>
<protein>
    <submittedName>
        <fullName evidence="3">Glycosyltransferase family 1 protein</fullName>
    </submittedName>
</protein>
<sequence length="408" mass="44711">MENANSLLTLSKNSSDLISKKPGVLFVLGTLWGENGITSHLLTLSQELIKQGWRVGLVSKLASDVDGALEEATRSAKEFESCGVDFFPISSSNSYLFKKYQILLDLKRAISKFSPDIIHSHSLSVCPYLTLIKLFARIPCVSTCHVEPTLSNRAVKLGSQISSFTSPIWGDRLIAISTELKVAFQKTLMVPEKKIRLVHHGINHHHFRPPSLEERTNARNSYNLSSDDKVVCLIGRLAPSKGHDLLIKALGILKTKGVKANALLAGKAYGKEEVNLKALAIEQGVENQIRFLGKTDTRQVLWASDVSVLPSRSGSEGFALVIPESMLCGVLPIRTPAAGSKDQIEDGVNGFIIPFEDAEALAIKLENVLLNNDLKSKIATAALIKAQQSFTVERMVENTINVYQELVK</sequence>
<dbReference type="PANTHER" id="PTHR12526:SF630">
    <property type="entry name" value="GLYCOSYLTRANSFERASE"/>
    <property type="match status" value="1"/>
</dbReference>
<dbReference type="Pfam" id="PF13439">
    <property type="entry name" value="Glyco_transf_4"/>
    <property type="match status" value="1"/>
</dbReference>
<dbReference type="InterPro" id="IPR028098">
    <property type="entry name" value="Glyco_trans_4-like_N"/>
</dbReference>
<dbReference type="AlphaFoldDB" id="A0A7C3KFR9"/>
<dbReference type="InterPro" id="IPR001296">
    <property type="entry name" value="Glyco_trans_1"/>
</dbReference>
<dbReference type="Gene3D" id="3.40.50.2000">
    <property type="entry name" value="Glycogen Phosphorylase B"/>
    <property type="match status" value="2"/>
</dbReference>
<dbReference type="PANTHER" id="PTHR12526">
    <property type="entry name" value="GLYCOSYLTRANSFERASE"/>
    <property type="match status" value="1"/>
</dbReference>
<evidence type="ECO:0000259" key="1">
    <source>
        <dbReference type="Pfam" id="PF00534"/>
    </source>
</evidence>
<dbReference type="SUPFAM" id="SSF53756">
    <property type="entry name" value="UDP-Glycosyltransferase/glycogen phosphorylase"/>
    <property type="match status" value="1"/>
</dbReference>